<keyword evidence="2" id="KW-0808">Transferase</keyword>
<keyword evidence="5" id="KW-0520">NAD</keyword>
<dbReference type="GO" id="GO:0019674">
    <property type="term" value="P:NAD+ metabolic process"/>
    <property type="evidence" value="ECO:0007669"/>
    <property type="project" value="InterPro"/>
</dbReference>
<dbReference type="GO" id="GO:0006741">
    <property type="term" value="P:NADP+ biosynthetic process"/>
    <property type="evidence" value="ECO:0007669"/>
    <property type="project" value="InterPro"/>
</dbReference>
<dbReference type="PANTHER" id="PTHR20275">
    <property type="entry name" value="NAD KINASE"/>
    <property type="match status" value="1"/>
</dbReference>
<evidence type="ECO:0000256" key="4">
    <source>
        <dbReference type="ARBA" id="ARBA00022857"/>
    </source>
</evidence>
<dbReference type="Pfam" id="PF20143">
    <property type="entry name" value="NAD_kinase_C"/>
    <property type="match status" value="1"/>
</dbReference>
<evidence type="ECO:0000256" key="5">
    <source>
        <dbReference type="ARBA" id="ARBA00023027"/>
    </source>
</evidence>
<dbReference type="InterPro" id="IPR002504">
    <property type="entry name" value="NADK"/>
</dbReference>
<sequence length="387" mass="43306">MVDQSDISTQFKLTIPQEDEEERFEKHGNTYYWQRSPQQFLVTVKPNDEPSAKIYLEIIQELKRCKLQVLTDPVNAEKFGCTAFTKQKVDLAIVIGGDGSVLYAAALFPNKSPPIAVFNSGSMGFLAPFSPHLLHKEIKHLINGPLVITKRARLQAFVLKNKPKLCQTPFVENQAQTHSRQQSTMKQYVNQQQLPGNQPAVYQPPIGTKMYTCLNEVYISRGYSNFLTNLQCYMNKLYFGTIQADGLLISTPTGSTAYSLSAGGVPVQPNVEAILFTPICPHVMTSKQLILSDKVQLKVKVAKAARGTAVATFDGRGSLELFQGDSLVIQRCQYDLPTICLENEQMDFITALKRCLNWNVRVEQKQFGQKTVQKSKEIGDPDSDDVC</sequence>
<dbReference type="Pfam" id="PF01513">
    <property type="entry name" value="NAD_kinase"/>
    <property type="match status" value="1"/>
</dbReference>
<dbReference type="GO" id="GO:0003951">
    <property type="term" value="F:NAD+ kinase activity"/>
    <property type="evidence" value="ECO:0007669"/>
    <property type="project" value="InterPro"/>
</dbReference>
<dbReference type="AlphaFoldDB" id="A0A146KC80"/>
<evidence type="ECO:0000256" key="3">
    <source>
        <dbReference type="ARBA" id="ARBA00022777"/>
    </source>
</evidence>
<dbReference type="Gene3D" id="3.40.50.10330">
    <property type="entry name" value="Probable inorganic polyphosphate/atp-NAD kinase, domain 1"/>
    <property type="match status" value="1"/>
</dbReference>
<dbReference type="Gene3D" id="2.60.200.30">
    <property type="entry name" value="Probable inorganic polyphosphate/atp-NAD kinase, domain 2"/>
    <property type="match status" value="1"/>
</dbReference>
<dbReference type="SUPFAM" id="SSF111331">
    <property type="entry name" value="NAD kinase/diacylglycerol kinase-like"/>
    <property type="match status" value="1"/>
</dbReference>
<dbReference type="EMBL" id="GDID01003490">
    <property type="protein sequence ID" value="JAP93116.1"/>
    <property type="molecule type" value="Transcribed_RNA"/>
</dbReference>
<dbReference type="InterPro" id="IPR016064">
    <property type="entry name" value="NAD/diacylglycerol_kinase_sf"/>
</dbReference>
<comment type="similarity">
    <text evidence="1">Belongs to the NAD kinase family.</text>
</comment>
<organism evidence="6">
    <name type="scientific">Trepomonas sp. PC1</name>
    <dbReference type="NCBI Taxonomy" id="1076344"/>
    <lineage>
        <taxon>Eukaryota</taxon>
        <taxon>Metamonada</taxon>
        <taxon>Diplomonadida</taxon>
        <taxon>Hexamitidae</taxon>
        <taxon>Hexamitinae</taxon>
        <taxon>Trepomonas</taxon>
    </lineage>
</organism>
<evidence type="ECO:0000313" key="6">
    <source>
        <dbReference type="EMBL" id="JAP93116.1"/>
    </source>
</evidence>
<dbReference type="HAMAP" id="MF_00361">
    <property type="entry name" value="NAD_kinase"/>
    <property type="match status" value="1"/>
</dbReference>
<dbReference type="InterPro" id="IPR017437">
    <property type="entry name" value="ATP-NAD_kinase_PpnK-typ_C"/>
</dbReference>
<protein>
    <submittedName>
        <fullName evidence="6">ATP-NAD kinase family protein</fullName>
    </submittedName>
</protein>
<accession>A0A146KC80</accession>
<keyword evidence="3 6" id="KW-0418">Kinase</keyword>
<evidence type="ECO:0000256" key="1">
    <source>
        <dbReference type="ARBA" id="ARBA00010995"/>
    </source>
</evidence>
<evidence type="ECO:0000256" key="2">
    <source>
        <dbReference type="ARBA" id="ARBA00022679"/>
    </source>
</evidence>
<gene>
    <name evidence="6" type="ORF">TPC1_14719</name>
</gene>
<proteinExistence type="inferred from homology"/>
<name>A0A146KC80_9EUKA</name>
<reference evidence="6" key="1">
    <citation type="submission" date="2015-07" db="EMBL/GenBank/DDBJ databases">
        <title>Adaptation to a free-living lifestyle via gene acquisitions in the diplomonad Trepomonas sp. PC1.</title>
        <authorList>
            <person name="Xu F."/>
            <person name="Jerlstrom-Hultqvist J."/>
            <person name="Kolisko M."/>
            <person name="Simpson A.G.B."/>
            <person name="Roger A.J."/>
            <person name="Svard S.G."/>
            <person name="Andersson J.O."/>
        </authorList>
    </citation>
    <scope>NUCLEOTIDE SEQUENCE</scope>
    <source>
        <strain evidence="6">PC1</strain>
    </source>
</reference>
<keyword evidence="4" id="KW-0521">NADP</keyword>
<dbReference type="PANTHER" id="PTHR20275:SF0">
    <property type="entry name" value="NAD KINASE"/>
    <property type="match status" value="1"/>
</dbReference>
<dbReference type="InterPro" id="IPR017438">
    <property type="entry name" value="ATP-NAD_kinase_N"/>
</dbReference>